<protein>
    <recommendedName>
        <fullName evidence="2">C2H2-type domain-containing protein</fullName>
    </recommendedName>
</protein>
<feature type="compositionally biased region" description="Basic and acidic residues" evidence="1">
    <location>
        <begin position="949"/>
        <end position="960"/>
    </location>
</feature>
<dbReference type="Gene3D" id="1.10.20.10">
    <property type="entry name" value="Histone, subunit A"/>
    <property type="match status" value="1"/>
</dbReference>
<evidence type="ECO:0000256" key="1">
    <source>
        <dbReference type="SAM" id="MobiDB-lite"/>
    </source>
</evidence>
<feature type="compositionally biased region" description="Low complexity" evidence="1">
    <location>
        <begin position="1313"/>
        <end position="1326"/>
    </location>
</feature>
<feature type="region of interest" description="Disordered" evidence="1">
    <location>
        <begin position="469"/>
        <end position="495"/>
    </location>
</feature>
<reference evidence="3 4" key="1">
    <citation type="submission" date="2024-02" db="EMBL/GenBank/DDBJ databases">
        <title>A draft genome for the cacao thread blight pathogen Marasmius crinis-equi.</title>
        <authorList>
            <person name="Cohen S.P."/>
            <person name="Baruah I.K."/>
            <person name="Amoako-Attah I."/>
            <person name="Bukari Y."/>
            <person name="Meinhardt L.W."/>
            <person name="Bailey B.A."/>
        </authorList>
    </citation>
    <scope>NUCLEOTIDE SEQUENCE [LARGE SCALE GENOMIC DNA]</scope>
    <source>
        <strain evidence="3 4">GH-76</strain>
    </source>
</reference>
<feature type="compositionally biased region" description="Low complexity" evidence="1">
    <location>
        <begin position="100"/>
        <end position="120"/>
    </location>
</feature>
<accession>A0ABR3FYD0</accession>
<feature type="compositionally biased region" description="Basic and acidic residues" evidence="1">
    <location>
        <begin position="1004"/>
        <end position="1014"/>
    </location>
</feature>
<proteinExistence type="predicted"/>
<evidence type="ECO:0000313" key="4">
    <source>
        <dbReference type="Proteomes" id="UP001465976"/>
    </source>
</evidence>
<dbReference type="InterPro" id="IPR013087">
    <property type="entry name" value="Znf_C2H2_type"/>
</dbReference>
<dbReference type="InterPro" id="IPR009072">
    <property type="entry name" value="Histone-fold"/>
</dbReference>
<feature type="region of interest" description="Disordered" evidence="1">
    <location>
        <begin position="861"/>
        <end position="970"/>
    </location>
</feature>
<keyword evidence="4" id="KW-1185">Reference proteome</keyword>
<feature type="compositionally biased region" description="Low complexity" evidence="1">
    <location>
        <begin position="1076"/>
        <end position="1091"/>
    </location>
</feature>
<comment type="caution">
    <text evidence="3">The sequence shown here is derived from an EMBL/GenBank/DDBJ whole genome shotgun (WGS) entry which is preliminary data.</text>
</comment>
<organism evidence="3 4">
    <name type="scientific">Marasmius crinis-equi</name>
    <dbReference type="NCBI Taxonomy" id="585013"/>
    <lineage>
        <taxon>Eukaryota</taxon>
        <taxon>Fungi</taxon>
        <taxon>Dikarya</taxon>
        <taxon>Basidiomycota</taxon>
        <taxon>Agaricomycotina</taxon>
        <taxon>Agaricomycetes</taxon>
        <taxon>Agaricomycetidae</taxon>
        <taxon>Agaricales</taxon>
        <taxon>Marasmiineae</taxon>
        <taxon>Marasmiaceae</taxon>
        <taxon>Marasmius</taxon>
    </lineage>
</organism>
<feature type="compositionally biased region" description="Polar residues" evidence="1">
    <location>
        <begin position="131"/>
        <end position="146"/>
    </location>
</feature>
<feature type="region of interest" description="Disordered" evidence="1">
    <location>
        <begin position="1"/>
        <end position="27"/>
    </location>
</feature>
<sequence>MQDPVTQSSTKGTNGINASHSASSVAQKIEQFRKQVNDWARHAPDNAFSSVEMSGVQLYLVKDQIAKNVSVKIFDDKTTVLRDINYHELAAILGTKPTPVAAASSIPTTSASISSATSTPKSHAGKVAKQSPATTPRSPAQANKQTLARDILRALGKRSRTDDTLVPPGPKRQAVSPIANHTASTPSISQHKSPSVQSRPSSEVQASDLPATDKPVPSSSSSQKSPTKRSPSKKDNAGRHLNPVPTTSAEAGPSRVAVEAVSGKAVENPTAGSTPSSPPKLGIDTPAPGAKALHAASRSSKIVEQPDDPLLFPPRAGTPLFLPSPDASPSRRAGSPDIISISDSPTRTRVLRLDYVEVPRGPKCVEDDRKELRRSKNRKVTAKDDVESLFDQDQEAAQYSLAALVQEAYAIPSSSTPERIEPDPEEEAVMKDATTRLQFLPCRWQSCDAVMNSVARLERHLKEHVENLDDNELHSNNSPLKPSADPSIPSTPSLPDCPDVVPSYMVVARHVTPRRMTREEHQAASAAVLKRIMPPTQAGIALRRTQLKRGDASGTPPLEDNYDFVAYRPSPSCRPSCAAKIRYMPDLESSEISEKVHDGLSLWKGDDATSVIEAAGSVSPIPAASSVTEMHEGHRNENAEKRSLEGPTYISSHSADVILSDMRPIKLKIDALCSINVLLDEFLFNILKSSRSLTTNKLRAGLLGILPTTLGKEALLEAEVELRAYWDRTRRPKGPSGAEDDSDSFNLQWAFELLRLKCEAYSTLNESDEDTGAESRLHERMAGLNGHQPPRPSLVAPAALYLTAILEAMCEHILSNVGRVAARDSSRTTATLQDVFVALCEDDSIYGLFKTMNVYEHIEQQAQETKSRRSKSISRTDKLSMSRTSSRDGHSPARGSFTPPRVSSEGSSTVIPGPAGSRTSFEKARSIKKFMPNGRNSGDRETSSVNGHKKSDSSLSERSKQAWVAYTQQEDDGSLQEFDDLMRSDATMKVSLTPDRLRTMEVYKQEKQEKDQRVNRSKVPDTASLSSRTDNRRPSLHNVHSIQEDEEENQSKVSSSHQPRIRQLSVASLPSKAAVLTRTRSTSASGSSLGRKSSKTAIKPSHPPPTMQTQNRSRVANGGRPQGFDADPFPPRTRKKQVNRESLDLDDVMAGSDAEEDEDAPTPSKVMSTPKRPPTSSKPASASKVSASTRELMDFLNEGPPETPNKSGGMSKSGRELMDFLDNGPPTDYSLPPVADTGKNKGSGRLQRMMSKLNIGSEKEKSRNPQNQDDFTRRPPPMTPISPSHRGLSPKSSAPNLSMLANRPVPPRPPQPQMISPPSSPVQAPEDPVPPSPAPRTPITRKIPSYDLGALETSTAAFAKSNPPSAHENGHIQPTPSRTVDHSAESMQDTKSTTAHVAAKKTAPRVQPPSLKPSRQTIADAPQNTPSSSGISAEDLQALRRHIARATNSDECRLIMDVFLSKAGIPIEPVDCEVPYPSPTEATPDNRSPSADIALEVSLVELLLGGEHAKAPPVPRKKNIGSRNMREPAVVHKMNGLPVPVSRDAFVVKD</sequence>
<feature type="compositionally biased region" description="Polar residues" evidence="1">
    <location>
        <begin position="1"/>
        <end position="26"/>
    </location>
</feature>
<dbReference type="EMBL" id="JBAHYK010000029">
    <property type="protein sequence ID" value="KAL0580523.1"/>
    <property type="molecule type" value="Genomic_DNA"/>
</dbReference>
<dbReference type="SUPFAM" id="SSF47113">
    <property type="entry name" value="Histone-fold"/>
    <property type="match status" value="1"/>
</dbReference>
<feature type="compositionally biased region" description="Basic and acidic residues" evidence="1">
    <location>
        <begin position="874"/>
        <end position="891"/>
    </location>
</feature>
<evidence type="ECO:0000259" key="2">
    <source>
        <dbReference type="PROSITE" id="PS00028"/>
    </source>
</evidence>
<feature type="compositionally biased region" description="Low complexity" evidence="1">
    <location>
        <begin position="1168"/>
        <end position="1189"/>
    </location>
</feature>
<dbReference type="Proteomes" id="UP001465976">
    <property type="component" value="Unassembled WGS sequence"/>
</dbReference>
<feature type="region of interest" description="Disordered" evidence="1">
    <location>
        <begin position="100"/>
        <end position="343"/>
    </location>
</feature>
<feature type="compositionally biased region" description="Low complexity" evidence="1">
    <location>
        <begin position="214"/>
        <end position="225"/>
    </location>
</feature>
<feature type="compositionally biased region" description="Polar residues" evidence="1">
    <location>
        <begin position="1413"/>
        <end position="1431"/>
    </location>
</feature>
<name>A0ABR3FYD0_9AGAR</name>
<feature type="region of interest" description="Disordered" evidence="1">
    <location>
        <begin position="1004"/>
        <end position="1431"/>
    </location>
</feature>
<gene>
    <name evidence="3" type="ORF">V5O48_001510</name>
</gene>
<feature type="compositionally biased region" description="Pro residues" evidence="1">
    <location>
        <begin position="1327"/>
        <end position="1336"/>
    </location>
</feature>
<feature type="compositionally biased region" description="Polar residues" evidence="1">
    <location>
        <begin position="1385"/>
        <end position="1395"/>
    </location>
</feature>
<evidence type="ECO:0000313" key="3">
    <source>
        <dbReference type="EMBL" id="KAL0580523.1"/>
    </source>
</evidence>
<feature type="domain" description="C2H2-type" evidence="2">
    <location>
        <begin position="442"/>
        <end position="464"/>
    </location>
</feature>
<feature type="compositionally biased region" description="Polar residues" evidence="1">
    <location>
        <begin position="179"/>
        <end position="205"/>
    </location>
</feature>
<dbReference type="PROSITE" id="PS00028">
    <property type="entry name" value="ZINC_FINGER_C2H2_1"/>
    <property type="match status" value="1"/>
</dbReference>
<feature type="region of interest" description="Disordered" evidence="1">
    <location>
        <begin position="1509"/>
        <end position="1531"/>
    </location>
</feature>